<dbReference type="Gene3D" id="1.10.10.10">
    <property type="entry name" value="Winged helix-like DNA-binding domain superfamily/Winged helix DNA-binding domain"/>
    <property type="match status" value="1"/>
</dbReference>
<dbReference type="SMART" id="SM00420">
    <property type="entry name" value="HTH_DEOR"/>
    <property type="match status" value="1"/>
</dbReference>
<dbReference type="STRING" id="1423806.FD15_GL000357"/>
<name>A0A023CZ31_9LACO</name>
<dbReference type="GO" id="GO:0003700">
    <property type="term" value="F:DNA-binding transcription factor activity"/>
    <property type="evidence" value="ECO:0007669"/>
    <property type="project" value="InterPro"/>
</dbReference>
<dbReference type="InterPro" id="IPR036388">
    <property type="entry name" value="WH-like_DNA-bd_sf"/>
</dbReference>
<dbReference type="eggNOG" id="COG1349">
    <property type="taxonomic scope" value="Bacteria"/>
</dbReference>
<dbReference type="Pfam" id="PF08220">
    <property type="entry name" value="HTH_DeoR"/>
    <property type="match status" value="1"/>
</dbReference>
<dbReference type="AlphaFoldDB" id="A0A023CZ31"/>
<dbReference type="InterPro" id="IPR050313">
    <property type="entry name" value="Carb_Metab_HTH_regulators"/>
</dbReference>
<evidence type="ECO:0000313" key="5">
    <source>
        <dbReference type="Proteomes" id="UP000050961"/>
    </source>
</evidence>
<comment type="caution">
    <text evidence="4">The sequence shown here is derived from an EMBL/GenBank/DDBJ whole genome shotgun (WGS) entry which is preliminary data.</text>
</comment>
<dbReference type="EMBL" id="AYZF01000008">
    <property type="protein sequence ID" value="KRN06799.1"/>
    <property type="molecule type" value="Genomic_DNA"/>
</dbReference>
<evidence type="ECO:0000256" key="1">
    <source>
        <dbReference type="ARBA" id="ARBA00023015"/>
    </source>
</evidence>
<dbReference type="PANTHER" id="PTHR30363:SF56">
    <property type="entry name" value="TRANSCRIPTIONAL REGULATOR, DEOR FAMILY"/>
    <property type="match status" value="1"/>
</dbReference>
<reference evidence="4 5" key="1">
    <citation type="journal article" date="2015" name="Genome Announc.">
        <title>Expanding the biotechnology potential of lactobacilli through comparative genomics of 213 strains and associated genera.</title>
        <authorList>
            <person name="Sun Z."/>
            <person name="Harris H.M."/>
            <person name="McCann A."/>
            <person name="Guo C."/>
            <person name="Argimon S."/>
            <person name="Zhang W."/>
            <person name="Yang X."/>
            <person name="Jeffery I.B."/>
            <person name="Cooney J.C."/>
            <person name="Kagawa T.F."/>
            <person name="Liu W."/>
            <person name="Song Y."/>
            <person name="Salvetti E."/>
            <person name="Wrobel A."/>
            <person name="Rasinkangas P."/>
            <person name="Parkhill J."/>
            <person name="Rea M.C."/>
            <person name="O'Sullivan O."/>
            <person name="Ritari J."/>
            <person name="Douillard F.P."/>
            <person name="Paul Ross R."/>
            <person name="Yang R."/>
            <person name="Briner A.E."/>
            <person name="Felis G.E."/>
            <person name="de Vos W.M."/>
            <person name="Barrangou R."/>
            <person name="Klaenhammer T.R."/>
            <person name="Caufield P.W."/>
            <person name="Cui Y."/>
            <person name="Zhang H."/>
            <person name="O'Toole P.W."/>
        </authorList>
    </citation>
    <scope>NUCLEOTIDE SEQUENCE [LARGE SCALE GENOMIC DNA]</scope>
    <source>
        <strain evidence="4 5">DSM 21376</strain>
    </source>
</reference>
<evidence type="ECO:0000256" key="2">
    <source>
        <dbReference type="ARBA" id="ARBA00023163"/>
    </source>
</evidence>
<feature type="domain" description="HTH deoR-type" evidence="3">
    <location>
        <begin position="3"/>
        <end position="58"/>
    </location>
</feature>
<dbReference type="InterPro" id="IPR014036">
    <property type="entry name" value="DeoR-like_C"/>
</dbReference>
<dbReference type="OrthoDB" id="9797223at2"/>
<proteinExistence type="predicted"/>
<dbReference type="InterPro" id="IPR037171">
    <property type="entry name" value="NagB/RpiA_transferase-like"/>
</dbReference>
<keyword evidence="2" id="KW-0804">Transcription</keyword>
<dbReference type="SUPFAM" id="SSF46785">
    <property type="entry name" value="Winged helix' DNA-binding domain"/>
    <property type="match status" value="1"/>
</dbReference>
<evidence type="ECO:0000259" key="3">
    <source>
        <dbReference type="PROSITE" id="PS51000"/>
    </source>
</evidence>
<protein>
    <submittedName>
        <fullName evidence="4">DeoR family transcriptional regulator</fullName>
    </submittedName>
</protein>
<keyword evidence="5" id="KW-1185">Reference proteome</keyword>
<dbReference type="InterPro" id="IPR036390">
    <property type="entry name" value="WH_DNA-bd_sf"/>
</dbReference>
<dbReference type="PRINTS" id="PR00037">
    <property type="entry name" value="HTHLACR"/>
</dbReference>
<dbReference type="Proteomes" id="UP000050961">
    <property type="component" value="Unassembled WGS sequence"/>
</dbReference>
<organism evidence="4 5">
    <name type="scientific">Liquorilactobacillus sucicola DSM 21376 = JCM 15457</name>
    <dbReference type="NCBI Taxonomy" id="1423806"/>
    <lineage>
        <taxon>Bacteria</taxon>
        <taxon>Bacillati</taxon>
        <taxon>Bacillota</taxon>
        <taxon>Bacilli</taxon>
        <taxon>Lactobacillales</taxon>
        <taxon>Lactobacillaceae</taxon>
        <taxon>Liquorilactobacillus</taxon>
    </lineage>
</organism>
<dbReference type="Pfam" id="PF00455">
    <property type="entry name" value="DeoRC"/>
    <property type="match status" value="1"/>
</dbReference>
<dbReference type="PATRIC" id="fig|1423806.3.peg.366"/>
<dbReference type="PROSITE" id="PS51000">
    <property type="entry name" value="HTH_DEOR_2"/>
    <property type="match status" value="1"/>
</dbReference>
<dbReference type="Gene3D" id="3.40.50.1360">
    <property type="match status" value="1"/>
</dbReference>
<dbReference type="SUPFAM" id="SSF100950">
    <property type="entry name" value="NagB/RpiA/CoA transferase-like"/>
    <property type="match status" value="1"/>
</dbReference>
<dbReference type="InterPro" id="IPR001034">
    <property type="entry name" value="DeoR_HTH"/>
</dbReference>
<keyword evidence="1" id="KW-0805">Transcription regulation</keyword>
<accession>A0A023CZ31</accession>
<evidence type="ECO:0000313" key="4">
    <source>
        <dbReference type="EMBL" id="KRN06799.1"/>
    </source>
</evidence>
<gene>
    <name evidence="4" type="ORF">FD15_GL000357</name>
</gene>
<dbReference type="SMART" id="SM01134">
    <property type="entry name" value="DeoRC"/>
    <property type="match status" value="1"/>
</dbReference>
<dbReference type="RefSeq" id="WP_034989514.1">
    <property type="nucleotide sequence ID" value="NZ_AYZF01000008.1"/>
</dbReference>
<dbReference type="PANTHER" id="PTHR30363">
    <property type="entry name" value="HTH-TYPE TRANSCRIPTIONAL REGULATOR SRLR-RELATED"/>
    <property type="match status" value="1"/>
</dbReference>
<sequence length="251" mass="27832">MLAEERQQVILSMLKTSSIVKLQDICKEVKCSESSVRRDLQLLEEKGLLIRVHGGAKAKHSLQRELDMTGKSLRNVQQKSSIARLAAEQIQDEDVVYLDAGTSTLAMIQFLHSGQHLTVVTNGVMHASALADRNIRTILVGGELKTTTKAIIGIETINSLHHYRFNKAFLGINGVHPRFGYTTPDPDEAAVKKTAIDQSERSYILADESKIDQVSFVKVAELAKAIIITNKLPRTVLDQYSNQTIIQEVSI</sequence>